<reference evidence="2" key="1">
    <citation type="journal article" date="2023" name="IScience">
        <title>Live-bearing cockroach genome reveals convergent evolutionary mechanisms linked to viviparity in insects and beyond.</title>
        <authorList>
            <person name="Fouks B."/>
            <person name="Harrison M.C."/>
            <person name="Mikhailova A.A."/>
            <person name="Marchal E."/>
            <person name="English S."/>
            <person name="Carruthers M."/>
            <person name="Jennings E.C."/>
            <person name="Chiamaka E.L."/>
            <person name="Frigard R.A."/>
            <person name="Pippel M."/>
            <person name="Attardo G.M."/>
            <person name="Benoit J.B."/>
            <person name="Bornberg-Bauer E."/>
            <person name="Tobe S.S."/>
        </authorList>
    </citation>
    <scope>NUCLEOTIDE SEQUENCE</scope>
    <source>
        <strain evidence="2">Stay&amp;Tobe</strain>
    </source>
</reference>
<sequence>FAPHCTTVMGKLLFKQGRLLTISPRYEFYIIFVNFLTIIFVRLQYYVYILIIF</sequence>
<keyword evidence="1" id="KW-1133">Transmembrane helix</keyword>
<keyword evidence="1" id="KW-0472">Membrane</keyword>
<gene>
    <name evidence="2" type="ORF">L9F63_005859</name>
</gene>
<keyword evidence="3" id="KW-1185">Reference proteome</keyword>
<evidence type="ECO:0000313" key="3">
    <source>
        <dbReference type="Proteomes" id="UP001233999"/>
    </source>
</evidence>
<feature type="non-terminal residue" evidence="2">
    <location>
        <position position="53"/>
    </location>
</feature>
<dbReference type="EMBL" id="JASPKZ010009353">
    <property type="protein sequence ID" value="KAJ9577592.1"/>
    <property type="molecule type" value="Genomic_DNA"/>
</dbReference>
<evidence type="ECO:0000313" key="2">
    <source>
        <dbReference type="EMBL" id="KAJ9577592.1"/>
    </source>
</evidence>
<protein>
    <submittedName>
        <fullName evidence="2">Uncharacterized protein</fullName>
    </submittedName>
</protein>
<proteinExistence type="predicted"/>
<name>A0AAD7ZCD1_DIPPU</name>
<reference evidence="2" key="2">
    <citation type="submission" date="2023-05" db="EMBL/GenBank/DDBJ databases">
        <authorList>
            <person name="Fouks B."/>
        </authorList>
    </citation>
    <scope>NUCLEOTIDE SEQUENCE</scope>
    <source>
        <strain evidence="2">Stay&amp;Tobe</strain>
        <tissue evidence="2">Testes</tissue>
    </source>
</reference>
<organism evidence="2 3">
    <name type="scientific">Diploptera punctata</name>
    <name type="common">Pacific beetle cockroach</name>
    <dbReference type="NCBI Taxonomy" id="6984"/>
    <lineage>
        <taxon>Eukaryota</taxon>
        <taxon>Metazoa</taxon>
        <taxon>Ecdysozoa</taxon>
        <taxon>Arthropoda</taxon>
        <taxon>Hexapoda</taxon>
        <taxon>Insecta</taxon>
        <taxon>Pterygota</taxon>
        <taxon>Neoptera</taxon>
        <taxon>Polyneoptera</taxon>
        <taxon>Dictyoptera</taxon>
        <taxon>Blattodea</taxon>
        <taxon>Blaberoidea</taxon>
        <taxon>Blaberidae</taxon>
        <taxon>Diplopterinae</taxon>
        <taxon>Diploptera</taxon>
    </lineage>
</organism>
<dbReference type="Proteomes" id="UP001233999">
    <property type="component" value="Unassembled WGS sequence"/>
</dbReference>
<comment type="caution">
    <text evidence="2">The sequence shown here is derived from an EMBL/GenBank/DDBJ whole genome shotgun (WGS) entry which is preliminary data.</text>
</comment>
<accession>A0AAD7ZCD1</accession>
<dbReference type="AlphaFoldDB" id="A0AAD7ZCD1"/>
<feature type="non-terminal residue" evidence="2">
    <location>
        <position position="1"/>
    </location>
</feature>
<feature type="transmembrane region" description="Helical" evidence="1">
    <location>
        <begin position="28"/>
        <end position="51"/>
    </location>
</feature>
<keyword evidence="1" id="KW-0812">Transmembrane</keyword>
<evidence type="ECO:0000256" key="1">
    <source>
        <dbReference type="SAM" id="Phobius"/>
    </source>
</evidence>